<dbReference type="Gene3D" id="1.20.1050.10">
    <property type="match status" value="1"/>
</dbReference>
<dbReference type="SFLD" id="SFLDG00358">
    <property type="entry name" value="Main_(cytGST)"/>
    <property type="match status" value="1"/>
</dbReference>
<dbReference type="PANTHER" id="PTHR43968">
    <property type="match status" value="1"/>
</dbReference>
<feature type="domain" description="GST C-terminal" evidence="7">
    <location>
        <begin position="101"/>
        <end position="215"/>
    </location>
</feature>
<dbReference type="EC" id="1.8.5.1" evidence="5"/>
<dbReference type="InterPro" id="IPR004045">
    <property type="entry name" value="Glutathione_S-Trfase_N"/>
</dbReference>
<dbReference type="InterPro" id="IPR036282">
    <property type="entry name" value="Glutathione-S-Trfase_C_sf"/>
</dbReference>
<dbReference type="EC" id="1.20.4.2" evidence="5"/>
<dbReference type="GeneID" id="100369830"/>
<comment type="catalytic activity">
    <reaction evidence="5">
        <text>RX + glutathione = an S-substituted glutathione + a halide anion + H(+)</text>
        <dbReference type="Rhea" id="RHEA:16437"/>
        <dbReference type="ChEBI" id="CHEBI:15378"/>
        <dbReference type="ChEBI" id="CHEBI:16042"/>
        <dbReference type="ChEBI" id="CHEBI:17792"/>
        <dbReference type="ChEBI" id="CHEBI:57925"/>
        <dbReference type="ChEBI" id="CHEBI:90779"/>
        <dbReference type="EC" id="2.5.1.18"/>
    </reaction>
</comment>
<sequence length="215" mass="24971">MSEKHLSAGSELPPLKKDTLRIYSMRLCPFAYRAILALALKEIEHEVVNVNLKDKPSWFIERNPKGLVPILEINDQIVYESIVCCEYLDEVYPGDQLVAETPYQRAQDKILIDFFSGKVSPLLKSGLEEEKKNDFFQQLDRMENELKKRKTTYFRGEKPGFVDIVIWPFFERVENMTVLGGDGLPANRFPLLRTWISQMMDIPAVKNRRESPVIF</sequence>
<proteinExistence type="inferred from homology"/>
<dbReference type="InterPro" id="IPR004046">
    <property type="entry name" value="GST_C"/>
</dbReference>
<evidence type="ECO:0000259" key="6">
    <source>
        <dbReference type="PROSITE" id="PS50404"/>
    </source>
</evidence>
<dbReference type="InterPro" id="IPR050983">
    <property type="entry name" value="GST_Omega/HSP26"/>
</dbReference>
<dbReference type="RefSeq" id="XP_002738513.1">
    <property type="nucleotide sequence ID" value="XM_002738467.2"/>
</dbReference>
<dbReference type="SUPFAM" id="SSF47616">
    <property type="entry name" value="GST C-terminal domain-like"/>
    <property type="match status" value="1"/>
</dbReference>
<dbReference type="InterPro" id="IPR036249">
    <property type="entry name" value="Thioredoxin-like_sf"/>
</dbReference>
<evidence type="ECO:0000313" key="8">
    <source>
        <dbReference type="Proteomes" id="UP000694865"/>
    </source>
</evidence>
<keyword evidence="2 5" id="KW-0560">Oxidoreductase</keyword>
<organism evidence="8 9">
    <name type="scientific">Saccoglossus kowalevskii</name>
    <name type="common">Acorn worm</name>
    <dbReference type="NCBI Taxonomy" id="10224"/>
    <lineage>
        <taxon>Eukaryota</taxon>
        <taxon>Metazoa</taxon>
        <taxon>Hemichordata</taxon>
        <taxon>Enteropneusta</taxon>
        <taxon>Harrimaniidae</taxon>
        <taxon>Saccoglossus</taxon>
    </lineage>
</organism>
<accession>A0ABM0GVY2</accession>
<dbReference type="PROSITE" id="PS50404">
    <property type="entry name" value="GST_NTER"/>
    <property type="match status" value="1"/>
</dbReference>
<dbReference type="Proteomes" id="UP000694865">
    <property type="component" value="Unplaced"/>
</dbReference>
<dbReference type="InterPro" id="IPR010987">
    <property type="entry name" value="Glutathione-S-Trfase_C-like"/>
</dbReference>
<evidence type="ECO:0000256" key="2">
    <source>
        <dbReference type="ARBA" id="ARBA00023002"/>
    </source>
</evidence>
<comment type="function">
    <text evidence="5">Exhibits glutathione-dependent thiol transferase activity. Has high dehydroascorbate reductase activity and may contribute to the recycling of ascorbic acid. Participates in the biotransformation of inorganic arsenic and reduces monomethylarsonic acid (MMA).</text>
</comment>
<reference evidence="9" key="1">
    <citation type="submission" date="2025-08" db="UniProtKB">
        <authorList>
            <consortium name="RefSeq"/>
        </authorList>
    </citation>
    <scope>IDENTIFICATION</scope>
    <source>
        <tissue evidence="9">Testes</tissue>
    </source>
</reference>
<dbReference type="InterPro" id="IPR005442">
    <property type="entry name" value="GST_omega"/>
</dbReference>
<gene>
    <name evidence="9" type="primary">LOC100369830</name>
</gene>
<dbReference type="PROSITE" id="PS50405">
    <property type="entry name" value="GST_CTER"/>
    <property type="match status" value="1"/>
</dbReference>
<comment type="similarity">
    <text evidence="1 5">Belongs to the GST superfamily. Omega family.</text>
</comment>
<dbReference type="PANTHER" id="PTHR43968:SF6">
    <property type="entry name" value="GLUTATHIONE S-TRANSFERASE OMEGA"/>
    <property type="match status" value="1"/>
</dbReference>
<dbReference type="Pfam" id="PF00043">
    <property type="entry name" value="GST_C"/>
    <property type="match status" value="1"/>
</dbReference>
<keyword evidence="5" id="KW-0808">Transferase</keyword>
<name>A0ABM0GVY2_SACKO</name>
<dbReference type="Gene3D" id="3.40.30.10">
    <property type="entry name" value="Glutaredoxin"/>
    <property type="match status" value="1"/>
</dbReference>
<evidence type="ECO:0000256" key="1">
    <source>
        <dbReference type="ARBA" id="ARBA00011067"/>
    </source>
</evidence>
<evidence type="ECO:0000313" key="9">
    <source>
        <dbReference type="RefSeq" id="XP_002738513.1"/>
    </source>
</evidence>
<dbReference type="Pfam" id="PF13409">
    <property type="entry name" value="GST_N_2"/>
    <property type="match status" value="1"/>
</dbReference>
<dbReference type="InterPro" id="IPR040079">
    <property type="entry name" value="Glutathione_S-Trfase"/>
</dbReference>
<feature type="domain" description="GST N-terminal" evidence="6">
    <location>
        <begin position="18"/>
        <end position="96"/>
    </location>
</feature>
<dbReference type="SUPFAM" id="SSF52833">
    <property type="entry name" value="Thioredoxin-like"/>
    <property type="match status" value="1"/>
</dbReference>
<comment type="catalytic activity">
    <reaction evidence="4 5">
        <text>L-dehydroascorbate + 2 glutathione = glutathione disulfide + L-ascorbate</text>
        <dbReference type="Rhea" id="RHEA:24424"/>
        <dbReference type="ChEBI" id="CHEBI:38290"/>
        <dbReference type="ChEBI" id="CHEBI:57925"/>
        <dbReference type="ChEBI" id="CHEBI:58297"/>
        <dbReference type="ChEBI" id="CHEBI:58539"/>
        <dbReference type="EC" id="1.8.5.1"/>
    </reaction>
</comment>
<evidence type="ECO:0000259" key="7">
    <source>
        <dbReference type="PROSITE" id="PS50405"/>
    </source>
</evidence>
<dbReference type="PRINTS" id="PR01625">
    <property type="entry name" value="GSTRNSFRASEO"/>
</dbReference>
<evidence type="ECO:0000256" key="4">
    <source>
        <dbReference type="ARBA" id="ARBA00049544"/>
    </source>
</evidence>
<keyword evidence="8" id="KW-1185">Reference proteome</keyword>
<evidence type="ECO:0000256" key="5">
    <source>
        <dbReference type="RuleBase" id="RU368071"/>
    </source>
</evidence>
<dbReference type="SFLD" id="SFLDS00019">
    <property type="entry name" value="Glutathione_Transferase_(cytos"/>
    <property type="match status" value="1"/>
</dbReference>
<comment type="catalytic activity">
    <reaction evidence="3 5">
        <text>methylarsonate + 2 glutathione + H(+) = methylarsonous acid + glutathione disulfide + H2O</text>
        <dbReference type="Rhea" id="RHEA:15969"/>
        <dbReference type="ChEBI" id="CHEBI:15377"/>
        <dbReference type="ChEBI" id="CHEBI:15378"/>
        <dbReference type="ChEBI" id="CHEBI:17826"/>
        <dbReference type="ChEBI" id="CHEBI:33409"/>
        <dbReference type="ChEBI" id="CHEBI:57925"/>
        <dbReference type="ChEBI" id="CHEBI:58297"/>
        <dbReference type="EC" id="1.20.4.2"/>
    </reaction>
</comment>
<protein>
    <recommendedName>
        <fullName evidence="5">Glutathione S-transferase omega</fullName>
        <shortName evidence="5">GSTO</shortName>
        <ecNumber evidence="5">1.20.4.2</ecNumber>
        <ecNumber evidence="5">1.8.5.1</ecNumber>
        <ecNumber evidence="5">2.5.1.18</ecNumber>
    </recommendedName>
    <alternativeName>
        <fullName evidence="5">Glutathione-dependent dehydroascorbate reductase</fullName>
    </alternativeName>
    <alternativeName>
        <fullName evidence="5">Monomethylarsonic acid reductase</fullName>
    </alternativeName>
</protein>
<dbReference type="EC" id="2.5.1.18" evidence="5"/>
<evidence type="ECO:0000256" key="3">
    <source>
        <dbReference type="ARBA" id="ARBA00048353"/>
    </source>
</evidence>